<evidence type="ECO:0000256" key="6">
    <source>
        <dbReference type="ARBA" id="ARBA00023170"/>
    </source>
</evidence>
<dbReference type="PRINTS" id="PR00237">
    <property type="entry name" value="GPCRRHODOPSN"/>
</dbReference>
<evidence type="ECO:0000256" key="1">
    <source>
        <dbReference type="ARBA" id="ARBA00004370"/>
    </source>
</evidence>
<name>B0S588_DANRE</name>
<dbReference type="KEGG" id="dre:799527"/>
<dbReference type="ZFIN" id="ZDB-GENE-100922-34">
    <property type="gene designation" value="cxcr3.3"/>
</dbReference>
<feature type="domain" description="G-protein coupled receptors family 1 profile" evidence="10">
    <location>
        <begin position="54"/>
        <end position="309"/>
    </location>
</feature>
<reference evidence="13" key="4">
    <citation type="journal article" date="2015" name="Nat. Commun.">
        <title>RFX transcription factors are essential for hearing in mice.</title>
        <authorList>
            <person name="Elkon R."/>
            <person name="Milon B."/>
            <person name="Morrison L."/>
            <person name="Shah M."/>
            <person name="Vijayakumar S."/>
            <person name="Racherla M."/>
            <person name="Leitch C.C."/>
            <person name="Silipino L."/>
            <person name="Hadi S."/>
            <person name="Weiss-Gayet M."/>
            <person name="Barras E."/>
            <person name="Schmid C.D."/>
            <person name="Ait-Lounis A."/>
            <person name="Barnes A."/>
            <person name="Song Y."/>
            <person name="Eisenman D.J."/>
            <person name="Eliyahu E."/>
            <person name="Frolenkov G.I."/>
            <person name="Strome S.E."/>
            <person name="Durand B."/>
            <person name="Zaghloul N.A."/>
            <person name="Jones S.M."/>
            <person name="Reith W."/>
            <person name="Hertzano R."/>
        </authorList>
    </citation>
    <scope>NUCLEOTIDE SEQUENCE</scope>
</reference>
<comment type="subcellular location">
    <subcellularLocation>
        <location evidence="1">Membrane</location>
    </subcellularLocation>
</comment>
<sequence length="374" mass="42480">MEVELHGLFEKNNSFDYDNYENKELDCQSKAVSDALGVFIPLLYSLGILLGLLGHGLVLAVLWHKWLNCSVMDIFIFHLSLIDSLLLLTMPLWAVDAVKGWIMGSGLCKLAGVLFKMNFYCSMLMLAFISVDCYLSIVHGVQKLSRKKPMVVHGCCLIIWLVCLLLSIPEWIFLKSISDSTDQVKDECIYFYPDDSWHRSSRFPHHVIFGVGTLVLLFCCTSIMLKLQRESMCQQKKIGRKTAIIAVLVLVFLICWTPYSIAFIVNTGARPVHIDPLTGESECEWRQWTASKITAIFGLLHCTINPVIYFCFSKEFRRRSQAVIKFNACESNNNDGSLWDSTADNVNTTVQEEQGPLQQVNELKPKVQTQQEDT</sequence>
<keyword evidence="3 9" id="KW-1133">Transmembrane helix</keyword>
<feature type="transmembrane region" description="Helical" evidence="9">
    <location>
        <begin position="245"/>
        <end position="265"/>
    </location>
</feature>
<dbReference type="InterPro" id="IPR050119">
    <property type="entry name" value="CCR1-9-like"/>
</dbReference>
<keyword evidence="5 9" id="KW-0472">Membrane</keyword>
<evidence type="ECO:0000313" key="11">
    <source>
        <dbReference type="EMBL" id="CAQ13804.1"/>
    </source>
</evidence>
<evidence type="ECO:0000256" key="9">
    <source>
        <dbReference type="SAM" id="Phobius"/>
    </source>
</evidence>
<proteinExistence type="predicted"/>
<keyword evidence="12" id="KW-1185">Reference proteome</keyword>
<dbReference type="PANTHER" id="PTHR10489">
    <property type="entry name" value="CELL ADHESION MOLECULE"/>
    <property type="match status" value="1"/>
</dbReference>
<feature type="transmembrane region" description="Helical" evidence="9">
    <location>
        <begin position="75"/>
        <end position="95"/>
    </location>
</feature>
<dbReference type="CDD" id="cd15180">
    <property type="entry name" value="7tmA_CXCR3"/>
    <property type="match status" value="1"/>
</dbReference>
<keyword evidence="4" id="KW-0297">G-protein coupled receptor</keyword>
<dbReference type="InterPro" id="IPR000276">
    <property type="entry name" value="GPCR_Rhodpsn"/>
</dbReference>
<reference evidence="11" key="1">
    <citation type="submission" date="2009-01" db="EMBL/GenBank/DDBJ databases">
        <authorList>
            <person name="Wray P."/>
        </authorList>
    </citation>
    <scope>NUCLEOTIDE SEQUENCE</scope>
</reference>
<feature type="region of interest" description="Disordered" evidence="8">
    <location>
        <begin position="352"/>
        <end position="374"/>
    </location>
</feature>
<evidence type="ECO:0000256" key="3">
    <source>
        <dbReference type="ARBA" id="ARBA00022989"/>
    </source>
</evidence>
<dbReference type="PhylomeDB" id="B0S588"/>
<dbReference type="GO" id="GO:0004930">
    <property type="term" value="F:G protein-coupled receptor activity"/>
    <property type="evidence" value="ECO:0007669"/>
    <property type="project" value="UniProtKB-KW"/>
</dbReference>
<reference evidence="12" key="2">
    <citation type="journal article" date="2013" name="Nature">
        <title>The zebrafish reference genome sequence and its relationship to the human genome.</title>
        <authorList>
            <consortium name="Genome Reference Consortium Zebrafish"/>
            <person name="Howe K."/>
            <person name="Clark M.D."/>
            <person name="Torroja C.F."/>
            <person name="Torrance J."/>
            <person name="Berthelot C."/>
            <person name="Muffato M."/>
            <person name="Collins J.E."/>
            <person name="Humphray S."/>
            <person name="McLaren K."/>
            <person name="Matthews L."/>
            <person name="McLaren S."/>
            <person name="Sealy I."/>
            <person name="Caccamo M."/>
            <person name="Churcher C."/>
            <person name="Scott C."/>
            <person name="Barrett J.C."/>
            <person name="Koch R."/>
            <person name="Rauch G.J."/>
            <person name="White S."/>
            <person name="Chow W."/>
            <person name="Kilian B."/>
            <person name="Quintais L.T."/>
            <person name="Guerra-Assuncao J.A."/>
            <person name="Zhou Y."/>
            <person name="Gu Y."/>
            <person name="Yen J."/>
            <person name="Vogel J.H."/>
            <person name="Eyre T."/>
            <person name="Redmond S."/>
            <person name="Banerjee R."/>
            <person name="Chi J."/>
            <person name="Fu B."/>
            <person name="Langley E."/>
            <person name="Maguire S.F."/>
            <person name="Laird G.K."/>
            <person name="Lloyd D."/>
            <person name="Kenyon E."/>
            <person name="Donaldson S."/>
            <person name="Sehra H."/>
            <person name="Almeida-King J."/>
            <person name="Loveland J."/>
            <person name="Trevanion S."/>
            <person name="Jones M."/>
            <person name="Quail M."/>
            <person name="Willey D."/>
            <person name="Hunt A."/>
            <person name="Burton J."/>
            <person name="Sims S."/>
            <person name="McLay K."/>
            <person name="Plumb B."/>
            <person name="Davis J."/>
            <person name="Clee C."/>
            <person name="Oliver K."/>
            <person name="Clark R."/>
            <person name="Riddle C."/>
            <person name="Elliot D."/>
            <person name="Eliott D."/>
            <person name="Threadgold G."/>
            <person name="Harden G."/>
            <person name="Ware D."/>
            <person name="Begum S."/>
            <person name="Mortimore B."/>
            <person name="Mortimer B."/>
            <person name="Kerry G."/>
            <person name="Heath P."/>
            <person name="Phillimore B."/>
            <person name="Tracey A."/>
            <person name="Corby N."/>
            <person name="Dunn M."/>
            <person name="Johnson C."/>
            <person name="Wood J."/>
            <person name="Clark S."/>
            <person name="Pelan S."/>
            <person name="Griffiths G."/>
            <person name="Smith M."/>
            <person name="Glithero R."/>
            <person name="Howden P."/>
            <person name="Barker N."/>
            <person name="Lloyd C."/>
            <person name="Stevens C."/>
            <person name="Harley J."/>
            <person name="Holt K."/>
            <person name="Panagiotidis G."/>
            <person name="Lovell J."/>
            <person name="Beasley H."/>
            <person name="Henderson C."/>
            <person name="Gordon D."/>
            <person name="Auger K."/>
            <person name="Wright D."/>
            <person name="Collins J."/>
            <person name="Raisen C."/>
            <person name="Dyer L."/>
            <person name="Leung K."/>
            <person name="Robertson L."/>
            <person name="Ambridge K."/>
            <person name="Leongamornlert D."/>
            <person name="McGuire S."/>
            <person name="Gilderthorp R."/>
            <person name="Griffiths C."/>
            <person name="Manthravadi D."/>
            <person name="Nichol S."/>
            <person name="Barker G."/>
            <person name="Whitehead S."/>
            <person name="Kay M."/>
            <person name="Brown J."/>
            <person name="Murnane C."/>
            <person name="Gray E."/>
            <person name="Humphries M."/>
            <person name="Sycamore N."/>
            <person name="Barker D."/>
            <person name="Saunders D."/>
            <person name="Wallis J."/>
            <person name="Babbage A."/>
            <person name="Hammond S."/>
            <person name="Mashreghi-Mohammadi M."/>
            <person name="Barr L."/>
            <person name="Martin S."/>
            <person name="Wray P."/>
            <person name="Ellington A."/>
            <person name="Matthews N."/>
            <person name="Ellwood M."/>
            <person name="Woodmansey R."/>
            <person name="Clark G."/>
            <person name="Cooper J."/>
            <person name="Cooper J."/>
            <person name="Tromans A."/>
            <person name="Grafham D."/>
            <person name="Skuce C."/>
            <person name="Pandian R."/>
            <person name="Andrews R."/>
            <person name="Harrison E."/>
            <person name="Kimberley A."/>
            <person name="Garnett J."/>
            <person name="Fosker N."/>
            <person name="Hall R."/>
            <person name="Garner P."/>
            <person name="Kelly D."/>
            <person name="Bird C."/>
            <person name="Palmer S."/>
            <person name="Gehring I."/>
            <person name="Berger A."/>
            <person name="Dooley C.M."/>
            <person name="Ersan-Urun Z."/>
            <person name="Eser C."/>
            <person name="Geiger H."/>
            <person name="Geisler M."/>
            <person name="Karotki L."/>
            <person name="Kirn A."/>
            <person name="Konantz J."/>
            <person name="Konantz M."/>
            <person name="Oberlander M."/>
            <person name="Rudolph-Geiger S."/>
            <person name="Teucke M."/>
            <person name="Lanz C."/>
            <person name="Raddatz G."/>
            <person name="Osoegawa K."/>
            <person name="Zhu B."/>
            <person name="Rapp A."/>
            <person name="Widaa S."/>
            <person name="Langford C."/>
            <person name="Yang F."/>
            <person name="Schuster S.C."/>
            <person name="Carter N.P."/>
            <person name="Harrow J."/>
            <person name="Ning Z."/>
            <person name="Herrero J."/>
            <person name="Searle S.M."/>
            <person name="Enright A."/>
            <person name="Geisler R."/>
            <person name="Plasterk R.H."/>
            <person name="Lee C."/>
            <person name="Westerfield M."/>
            <person name="de Jong P.J."/>
            <person name="Zon L.I."/>
            <person name="Postlethwait J.H."/>
            <person name="Nusslein-Volhard C."/>
            <person name="Hubbard T.J."/>
            <person name="Roest Crollius H."/>
            <person name="Rogers J."/>
            <person name="Stemple D.L."/>
        </authorList>
    </citation>
    <scope>NUCLEOTIDE SEQUENCE [LARGE SCALE GENOMIC DNA]</scope>
</reference>
<keyword evidence="6 11" id="KW-0675">Receptor</keyword>
<evidence type="ECO:0000259" key="10">
    <source>
        <dbReference type="PROSITE" id="PS50262"/>
    </source>
</evidence>
<evidence type="ECO:0000256" key="4">
    <source>
        <dbReference type="ARBA" id="ARBA00023040"/>
    </source>
</evidence>
<gene>
    <name evidence="13 14" type="primary">cxcr3.3</name>
    <name evidence="13" type="synonym">si:dkey-269d20.3</name>
    <name evidence="11" type="ORF">DKEY-81P7.2-001</name>
</gene>
<feature type="transmembrane region" description="Helical" evidence="9">
    <location>
        <begin position="115"/>
        <end position="138"/>
    </location>
</feature>
<evidence type="ECO:0000256" key="5">
    <source>
        <dbReference type="ARBA" id="ARBA00023136"/>
    </source>
</evidence>
<dbReference type="RefSeq" id="NP_001138285.1">
    <property type="nucleotide sequence ID" value="NM_001144813.1"/>
</dbReference>
<dbReference type="OrthoDB" id="9818824at2759"/>
<dbReference type="GO" id="GO:0016020">
    <property type="term" value="C:membrane"/>
    <property type="evidence" value="ECO:0007669"/>
    <property type="project" value="UniProtKB-SubCell"/>
</dbReference>
<reference evidence="13" key="5">
    <citation type="journal article" date="2015" name="PLoS ONE">
        <title>First Demonstration of Antigen Induced Cytokine Expression by CD4-1+ Lymphocytes in a Poikilotherm: Studies in Zebrafish (Danio rerio).</title>
        <authorList>
            <person name="Yoon S."/>
            <person name="Mitra S."/>
            <person name="Wyse C."/>
            <person name="Alnabulsi A."/>
            <person name="Zou J."/>
            <person name="Weerdenburg E.M."/>
            <person name="van der Sar A.M."/>
            <person name="Wang D."/>
            <person name="Secombes C.J."/>
            <person name="Bird S."/>
        </authorList>
    </citation>
    <scope>NUCLEOTIDE SEQUENCE</scope>
</reference>
<keyword evidence="2 9" id="KW-0812">Transmembrane</keyword>
<dbReference type="FunFam" id="1.20.1070.10:FF:001306">
    <property type="entry name" value="Chemokine (C-X-C motif) receptor 3, tandem duplicate 3"/>
    <property type="match status" value="1"/>
</dbReference>
<accession>B0S588</accession>
<feature type="transmembrane region" description="Helical" evidence="9">
    <location>
        <begin position="203"/>
        <end position="225"/>
    </location>
</feature>
<feature type="transmembrane region" description="Helical" evidence="9">
    <location>
        <begin position="293"/>
        <end position="312"/>
    </location>
</feature>
<evidence type="ECO:0000313" key="13">
    <source>
        <dbReference type="RefSeq" id="NP_001138285.1"/>
    </source>
</evidence>
<keyword evidence="7" id="KW-0807">Transducer</keyword>
<dbReference type="GeneID" id="799527"/>
<organism evidence="11">
    <name type="scientific">Danio rerio</name>
    <name type="common">Zebrafish</name>
    <name type="synonym">Brachydanio rerio</name>
    <dbReference type="NCBI Taxonomy" id="7955"/>
    <lineage>
        <taxon>Eukaryota</taxon>
        <taxon>Metazoa</taxon>
        <taxon>Chordata</taxon>
        <taxon>Craniata</taxon>
        <taxon>Vertebrata</taxon>
        <taxon>Euteleostomi</taxon>
        <taxon>Actinopterygii</taxon>
        <taxon>Neopterygii</taxon>
        <taxon>Teleostei</taxon>
        <taxon>Ostariophysi</taxon>
        <taxon>Cypriniformes</taxon>
        <taxon>Danionidae</taxon>
        <taxon>Danioninae</taxon>
        <taxon>Danio</taxon>
    </lineage>
</organism>
<feature type="transmembrane region" description="Helical" evidence="9">
    <location>
        <begin position="150"/>
        <end position="168"/>
    </location>
</feature>
<reference evidence="13" key="7">
    <citation type="journal article" date="2020" name="J. Leukoc. Biol.">
        <title>Frontline Science: Antagonism between regular and atypical Cxcr3 receptors regulates macrophage migration during infection and injury in zebrafish.</title>
        <authorList>
            <person name="Sommer F."/>
            <person name="Torraca V."/>
            <person name="Kamel S.M."/>
            <person name="Lombardi A."/>
            <person name="Meijer A.H."/>
        </authorList>
    </citation>
    <scope>NUCLEOTIDE SEQUENCE</scope>
</reference>
<evidence type="ECO:0000256" key="8">
    <source>
        <dbReference type="SAM" id="MobiDB-lite"/>
    </source>
</evidence>
<dbReference type="CTD" id="799527"/>
<dbReference type="InterPro" id="IPR017452">
    <property type="entry name" value="GPCR_Rhodpsn_7TM"/>
</dbReference>
<dbReference type="AGR" id="ZFIN:ZDB-GENE-100922-34"/>
<dbReference type="AlphaFoldDB" id="B0S588"/>
<reference evidence="13" key="6">
    <citation type="journal article" date="2017" name="Dev. Dyn.">
        <title>Identification of target genes downstream of semaphorin6A/PlexinA2 signaling in zebrafish.</title>
        <authorList>
            <person name="Emerson S.E."/>
            <person name="St Clair R.M."/>
            <person name="Waldron A.L."/>
            <person name="Bruno S.R."/>
            <person name="Duong A."/>
            <person name="Driscoll H.E."/>
            <person name="Ballif B.A."/>
            <person name="McFarlane S."/>
            <person name="Ebert A.M."/>
        </authorList>
    </citation>
    <scope>NUCLEOTIDE SEQUENCE</scope>
</reference>
<feature type="transmembrane region" description="Helical" evidence="9">
    <location>
        <begin position="42"/>
        <end position="63"/>
    </location>
</feature>
<protein>
    <submittedName>
        <fullName evidence="13">C-X-C chemokine receptor type 3.3</fullName>
    </submittedName>
    <submittedName>
        <fullName evidence="11">Novel protein similar to vertebrate chemokine (C-X-C motif) receptor 3 (CXCR3)</fullName>
    </submittedName>
</protein>
<dbReference type="PANTHER" id="PTHR10489:SF671">
    <property type="entry name" value="C-X-C CHEMOKINE RECEPTOR TYPE 3"/>
    <property type="match status" value="1"/>
</dbReference>
<dbReference type="EMBL" id="BX005342">
    <property type="protein sequence ID" value="CAQ13804.1"/>
    <property type="molecule type" value="Genomic_DNA"/>
</dbReference>
<reference evidence="13" key="8">
    <citation type="submission" date="2025-04" db="UniProtKB">
        <authorList>
            <consortium name="RefSeq"/>
        </authorList>
    </citation>
    <scope>IDENTIFICATION</scope>
</reference>
<dbReference type="Proteomes" id="UP000000437">
    <property type="component" value="Chromosome 16"/>
</dbReference>
<evidence type="ECO:0000313" key="12">
    <source>
        <dbReference type="Proteomes" id="UP000000437"/>
    </source>
</evidence>
<reference evidence="13" key="3">
    <citation type="journal article" date="2015" name="Dis. Model. Mech.">
        <title>The CXCR3-CXCL11 signaling axis mediates macrophage recruitment and dissemination of mycobacterial infection.</title>
        <authorList>
            <person name="Torraca V."/>
            <person name="Cui C."/>
            <person name="Boland R."/>
            <person name="Bebelman J.P."/>
            <person name="van der Sar A.M."/>
            <person name="Smit M.J."/>
            <person name="Siderius M."/>
            <person name="Spaink H.P."/>
            <person name="Meijer A.H."/>
        </authorList>
    </citation>
    <scope>NUCLEOTIDE SEQUENCE</scope>
</reference>
<dbReference type="PROSITE" id="PS50262">
    <property type="entry name" value="G_PROTEIN_RECEP_F1_2"/>
    <property type="match status" value="1"/>
</dbReference>
<dbReference type="Pfam" id="PF00001">
    <property type="entry name" value="7tm_1"/>
    <property type="match status" value="1"/>
</dbReference>
<evidence type="ECO:0000256" key="2">
    <source>
        <dbReference type="ARBA" id="ARBA00022692"/>
    </source>
</evidence>
<evidence type="ECO:0000313" key="14">
    <source>
        <dbReference type="ZFIN" id="ZDB-GENE-100922-34"/>
    </source>
</evidence>
<evidence type="ECO:0000256" key="7">
    <source>
        <dbReference type="ARBA" id="ARBA00023224"/>
    </source>
</evidence>
<dbReference type="Gene3D" id="1.20.1070.10">
    <property type="entry name" value="Rhodopsin 7-helix transmembrane proteins"/>
    <property type="match status" value="1"/>
</dbReference>
<dbReference type="SUPFAM" id="SSF81321">
    <property type="entry name" value="Family A G protein-coupled receptor-like"/>
    <property type="match status" value="1"/>
</dbReference>